<keyword evidence="3" id="KW-1185">Reference proteome</keyword>
<sequence>MWHNAEAWFGMSNITIAILNSYWICLCYLNPLLLLALNWTIRVKVLRIFGGKLRQVSINNLSVASKQTRQKNNTISQT</sequence>
<dbReference type="Proteomes" id="UP000252519">
    <property type="component" value="Unassembled WGS sequence"/>
</dbReference>
<keyword evidence="1" id="KW-1133">Transmembrane helix</keyword>
<keyword evidence="1" id="KW-0812">Transmembrane</keyword>
<accession>A0A368GJ99</accession>
<evidence type="ECO:0000256" key="1">
    <source>
        <dbReference type="SAM" id="Phobius"/>
    </source>
</evidence>
<evidence type="ECO:0000313" key="3">
    <source>
        <dbReference type="Proteomes" id="UP000252519"/>
    </source>
</evidence>
<gene>
    <name evidence="2" type="ORF">ANCCAN_10898</name>
</gene>
<reference evidence="2 3" key="1">
    <citation type="submission" date="2014-10" db="EMBL/GenBank/DDBJ databases">
        <title>Draft genome of the hookworm Ancylostoma caninum.</title>
        <authorList>
            <person name="Mitreva M."/>
        </authorList>
    </citation>
    <scope>NUCLEOTIDE SEQUENCE [LARGE SCALE GENOMIC DNA]</scope>
    <source>
        <strain evidence="2 3">Baltimore</strain>
    </source>
</reference>
<feature type="transmembrane region" description="Helical" evidence="1">
    <location>
        <begin position="20"/>
        <end position="41"/>
    </location>
</feature>
<protein>
    <submittedName>
        <fullName evidence="2">Uncharacterized protein</fullName>
    </submittedName>
</protein>
<keyword evidence="1" id="KW-0472">Membrane</keyword>
<name>A0A368GJ99_ANCCA</name>
<comment type="caution">
    <text evidence="2">The sequence shown here is derived from an EMBL/GenBank/DDBJ whole genome shotgun (WGS) entry which is preliminary data.</text>
</comment>
<evidence type="ECO:0000313" key="2">
    <source>
        <dbReference type="EMBL" id="RCN43110.1"/>
    </source>
</evidence>
<proteinExistence type="predicted"/>
<dbReference type="AlphaFoldDB" id="A0A368GJ99"/>
<organism evidence="2 3">
    <name type="scientific">Ancylostoma caninum</name>
    <name type="common">Dog hookworm</name>
    <dbReference type="NCBI Taxonomy" id="29170"/>
    <lineage>
        <taxon>Eukaryota</taxon>
        <taxon>Metazoa</taxon>
        <taxon>Ecdysozoa</taxon>
        <taxon>Nematoda</taxon>
        <taxon>Chromadorea</taxon>
        <taxon>Rhabditida</taxon>
        <taxon>Rhabditina</taxon>
        <taxon>Rhabditomorpha</taxon>
        <taxon>Strongyloidea</taxon>
        <taxon>Ancylostomatidae</taxon>
        <taxon>Ancylostomatinae</taxon>
        <taxon>Ancylostoma</taxon>
    </lineage>
</organism>
<dbReference type="OrthoDB" id="5829161at2759"/>
<dbReference type="EMBL" id="JOJR01000169">
    <property type="protein sequence ID" value="RCN43110.1"/>
    <property type="molecule type" value="Genomic_DNA"/>
</dbReference>